<name>A0A0E9V0H9_ANGAN</name>
<dbReference type="AlphaFoldDB" id="A0A0E9V0H9"/>
<proteinExistence type="predicted"/>
<dbReference type="EMBL" id="GBXM01037025">
    <property type="protein sequence ID" value="JAH71552.1"/>
    <property type="molecule type" value="Transcribed_RNA"/>
</dbReference>
<reference evidence="1" key="2">
    <citation type="journal article" date="2015" name="Fish Shellfish Immunol.">
        <title>Early steps in the European eel (Anguilla anguilla)-Vibrio vulnificus interaction in the gills: Role of the RtxA13 toxin.</title>
        <authorList>
            <person name="Callol A."/>
            <person name="Pajuelo D."/>
            <person name="Ebbesson L."/>
            <person name="Teles M."/>
            <person name="MacKenzie S."/>
            <person name="Amaro C."/>
        </authorList>
    </citation>
    <scope>NUCLEOTIDE SEQUENCE</scope>
</reference>
<protein>
    <submittedName>
        <fullName evidence="1">Uncharacterized protein</fullName>
    </submittedName>
</protein>
<organism evidence="1">
    <name type="scientific">Anguilla anguilla</name>
    <name type="common">European freshwater eel</name>
    <name type="synonym">Muraena anguilla</name>
    <dbReference type="NCBI Taxonomy" id="7936"/>
    <lineage>
        <taxon>Eukaryota</taxon>
        <taxon>Metazoa</taxon>
        <taxon>Chordata</taxon>
        <taxon>Craniata</taxon>
        <taxon>Vertebrata</taxon>
        <taxon>Euteleostomi</taxon>
        <taxon>Actinopterygii</taxon>
        <taxon>Neopterygii</taxon>
        <taxon>Teleostei</taxon>
        <taxon>Anguilliformes</taxon>
        <taxon>Anguillidae</taxon>
        <taxon>Anguilla</taxon>
    </lineage>
</organism>
<sequence length="50" mass="6165">MWAIKCMTNKKWKQFRYLLKGYILQNHIYSTHGCEHLVCFIFYAIKRILL</sequence>
<reference evidence="1" key="1">
    <citation type="submission" date="2014-11" db="EMBL/GenBank/DDBJ databases">
        <authorList>
            <person name="Amaro Gonzalez C."/>
        </authorList>
    </citation>
    <scope>NUCLEOTIDE SEQUENCE</scope>
</reference>
<accession>A0A0E9V0H9</accession>
<evidence type="ECO:0000313" key="1">
    <source>
        <dbReference type="EMBL" id="JAH71552.1"/>
    </source>
</evidence>